<evidence type="ECO:0000259" key="1">
    <source>
        <dbReference type="Pfam" id="PF13439"/>
    </source>
</evidence>
<keyword evidence="2" id="KW-0328">Glycosyltransferase</keyword>
<dbReference type="EC" id="2.4.1.291" evidence="2"/>
<dbReference type="RefSeq" id="WP_145262834.1">
    <property type="nucleotide sequence ID" value="NZ_CP036316.1"/>
</dbReference>
<name>A0A517T9Q4_9PLAN</name>
<dbReference type="OrthoDB" id="9775208at2"/>
<dbReference type="AlphaFoldDB" id="A0A517T9Q4"/>
<dbReference type="Proteomes" id="UP000319976">
    <property type="component" value="Chromosome"/>
</dbReference>
<sequence>MSESRIKVLFAYDRMDVGGSQRQILTILQNLDRERFEPFLYLIHKTGPWLDQVPDDVTIEAFSDPQGKPRRWIRGLSRFSITRDLIRVIKLHEIDVLYDRTFPMTMLTAPATTWTKTPRISAVVDLPDTTFASHCKRAKPLFKQYSDWAYRSAALVTANSECLREKVISFHQLNETSVVLLPNLIDFEEIDRRAGETTPLPMQGEHINLITIGRLHPNKGHRVLLEAFQHIVHQNPDRPLKLHIVGEGPIEGELKLRADELGIDQQVLFHGVQVNPLPWLRAADLFCFPSLQEGLPNALIEAVACRVPVISTNCDCGPSEILDDGRLGSLVPVNDAVAMSTAIQNFLDDPSTAKSKVDAARQFVEEKFGMTNAVGMLEEQIIRMIAPERS</sequence>
<protein>
    <submittedName>
        <fullName evidence="2">N-acetylgalactosamine-N, N'-diacetylbacillosaminyl-diphospho-undecaprenol 4-alpha-N-acetylgalactosaminyltransferase</fullName>
        <ecNumber evidence="2">2.4.1.291</ecNumber>
    </submittedName>
</protein>
<gene>
    <name evidence="2" type="primary">pglJ</name>
    <name evidence="2" type="ORF">V22_23510</name>
</gene>
<reference evidence="2 3" key="1">
    <citation type="submission" date="2019-02" db="EMBL/GenBank/DDBJ databases">
        <title>Deep-cultivation of Planctomycetes and their phenomic and genomic characterization uncovers novel biology.</title>
        <authorList>
            <person name="Wiegand S."/>
            <person name="Jogler M."/>
            <person name="Boedeker C."/>
            <person name="Pinto D."/>
            <person name="Vollmers J."/>
            <person name="Rivas-Marin E."/>
            <person name="Kohn T."/>
            <person name="Peeters S.H."/>
            <person name="Heuer A."/>
            <person name="Rast P."/>
            <person name="Oberbeckmann S."/>
            <person name="Bunk B."/>
            <person name="Jeske O."/>
            <person name="Meyerdierks A."/>
            <person name="Storesund J.E."/>
            <person name="Kallscheuer N."/>
            <person name="Luecker S."/>
            <person name="Lage O.M."/>
            <person name="Pohl T."/>
            <person name="Merkel B.J."/>
            <person name="Hornburger P."/>
            <person name="Mueller R.-W."/>
            <person name="Bruemmer F."/>
            <person name="Labrenz M."/>
            <person name="Spormann A.M."/>
            <person name="Op den Camp H."/>
            <person name="Overmann J."/>
            <person name="Amann R."/>
            <person name="Jetten M.S.M."/>
            <person name="Mascher T."/>
            <person name="Medema M.H."/>
            <person name="Devos D.P."/>
            <person name="Kaster A.-K."/>
            <person name="Ovreas L."/>
            <person name="Rohde M."/>
            <person name="Galperin M.Y."/>
            <person name="Jogler C."/>
        </authorList>
    </citation>
    <scope>NUCLEOTIDE SEQUENCE [LARGE SCALE GENOMIC DNA]</scope>
    <source>
        <strain evidence="2 3">V22</strain>
    </source>
</reference>
<dbReference type="KEGG" id="chya:V22_23510"/>
<dbReference type="Pfam" id="PF13439">
    <property type="entry name" value="Glyco_transf_4"/>
    <property type="match status" value="1"/>
</dbReference>
<accession>A0A517T9Q4</accession>
<dbReference type="GO" id="GO:0016757">
    <property type="term" value="F:glycosyltransferase activity"/>
    <property type="evidence" value="ECO:0007669"/>
    <property type="project" value="UniProtKB-KW"/>
</dbReference>
<dbReference type="InterPro" id="IPR028098">
    <property type="entry name" value="Glyco_trans_4-like_N"/>
</dbReference>
<proteinExistence type="predicted"/>
<dbReference type="PANTHER" id="PTHR12526">
    <property type="entry name" value="GLYCOSYLTRANSFERASE"/>
    <property type="match status" value="1"/>
</dbReference>
<dbReference type="Gene3D" id="3.40.50.2000">
    <property type="entry name" value="Glycogen Phosphorylase B"/>
    <property type="match status" value="2"/>
</dbReference>
<evidence type="ECO:0000313" key="2">
    <source>
        <dbReference type="EMBL" id="QDT65105.1"/>
    </source>
</evidence>
<dbReference type="EMBL" id="CP036316">
    <property type="protein sequence ID" value="QDT65105.1"/>
    <property type="molecule type" value="Genomic_DNA"/>
</dbReference>
<feature type="domain" description="Glycosyltransferase subfamily 4-like N-terminal" evidence="1">
    <location>
        <begin position="17"/>
        <end position="188"/>
    </location>
</feature>
<keyword evidence="3" id="KW-1185">Reference proteome</keyword>
<keyword evidence="2" id="KW-0808">Transferase</keyword>
<dbReference type="Pfam" id="PF13692">
    <property type="entry name" value="Glyco_trans_1_4"/>
    <property type="match status" value="1"/>
</dbReference>
<dbReference type="CDD" id="cd03811">
    <property type="entry name" value="GT4_GT28_WabH-like"/>
    <property type="match status" value="1"/>
</dbReference>
<organism evidence="2 3">
    <name type="scientific">Calycomorphotria hydatis</name>
    <dbReference type="NCBI Taxonomy" id="2528027"/>
    <lineage>
        <taxon>Bacteria</taxon>
        <taxon>Pseudomonadati</taxon>
        <taxon>Planctomycetota</taxon>
        <taxon>Planctomycetia</taxon>
        <taxon>Planctomycetales</taxon>
        <taxon>Planctomycetaceae</taxon>
        <taxon>Calycomorphotria</taxon>
    </lineage>
</organism>
<evidence type="ECO:0000313" key="3">
    <source>
        <dbReference type="Proteomes" id="UP000319976"/>
    </source>
</evidence>
<dbReference type="SUPFAM" id="SSF53756">
    <property type="entry name" value="UDP-Glycosyltransferase/glycogen phosphorylase"/>
    <property type="match status" value="1"/>
</dbReference>